<keyword evidence="3" id="KW-1185">Reference proteome</keyword>
<feature type="coiled-coil region" evidence="1">
    <location>
        <begin position="13"/>
        <end position="43"/>
    </location>
</feature>
<sequence>MDSGIAQRGTLDLTILIDRLQALEKTNDQLQVTVQELKAARDQLFLTPESCYTMFSNGDRLQWELGKQPMVDPISCSRRPDAFHKQKGPPDPCPEQCGAEEIVEPPEPLQEKHWKAKVSSGKHRLGWRSPTTGRQCSAVTTDVASLVEDVNKEEVSGHGVFYEGLQSLSPSGGRDYEFDLAFATIDGSEMEGSEIDE</sequence>
<dbReference type="AlphaFoldDB" id="A0AAW1NTX6"/>
<dbReference type="EMBL" id="JALJOQ010000110">
    <property type="protein sequence ID" value="KAK9797053.1"/>
    <property type="molecule type" value="Genomic_DNA"/>
</dbReference>
<evidence type="ECO:0000256" key="1">
    <source>
        <dbReference type="SAM" id="Coils"/>
    </source>
</evidence>
<keyword evidence="1" id="KW-0175">Coiled coil</keyword>
<dbReference type="Proteomes" id="UP001465755">
    <property type="component" value="Unassembled WGS sequence"/>
</dbReference>
<organism evidence="2 3">
    <name type="scientific">Symbiochloris irregularis</name>
    <dbReference type="NCBI Taxonomy" id="706552"/>
    <lineage>
        <taxon>Eukaryota</taxon>
        <taxon>Viridiplantae</taxon>
        <taxon>Chlorophyta</taxon>
        <taxon>core chlorophytes</taxon>
        <taxon>Trebouxiophyceae</taxon>
        <taxon>Trebouxiales</taxon>
        <taxon>Trebouxiaceae</taxon>
        <taxon>Symbiochloris</taxon>
    </lineage>
</organism>
<evidence type="ECO:0000313" key="3">
    <source>
        <dbReference type="Proteomes" id="UP001465755"/>
    </source>
</evidence>
<accession>A0AAW1NTX6</accession>
<reference evidence="2 3" key="1">
    <citation type="journal article" date="2024" name="Nat. Commun.">
        <title>Phylogenomics reveals the evolutionary origins of lichenization in chlorophyte algae.</title>
        <authorList>
            <person name="Puginier C."/>
            <person name="Libourel C."/>
            <person name="Otte J."/>
            <person name="Skaloud P."/>
            <person name="Haon M."/>
            <person name="Grisel S."/>
            <person name="Petersen M."/>
            <person name="Berrin J.G."/>
            <person name="Delaux P.M."/>
            <person name="Dal Grande F."/>
            <person name="Keller J."/>
        </authorList>
    </citation>
    <scope>NUCLEOTIDE SEQUENCE [LARGE SCALE GENOMIC DNA]</scope>
    <source>
        <strain evidence="2 3">SAG 2036</strain>
    </source>
</reference>
<name>A0AAW1NTX6_9CHLO</name>
<gene>
    <name evidence="2" type="ORF">WJX73_008934</name>
</gene>
<evidence type="ECO:0000313" key="2">
    <source>
        <dbReference type="EMBL" id="KAK9797053.1"/>
    </source>
</evidence>
<protein>
    <submittedName>
        <fullName evidence="2">Uncharacterized protein</fullName>
    </submittedName>
</protein>
<comment type="caution">
    <text evidence="2">The sequence shown here is derived from an EMBL/GenBank/DDBJ whole genome shotgun (WGS) entry which is preliminary data.</text>
</comment>
<proteinExistence type="predicted"/>